<protein>
    <recommendedName>
        <fullName evidence="1">Spore germination protein N-terminal domain-containing protein</fullName>
    </recommendedName>
</protein>
<proteinExistence type="predicted"/>
<dbReference type="InterPro" id="IPR057336">
    <property type="entry name" value="GerAC_N"/>
</dbReference>
<dbReference type="EMBL" id="JBHTIU010000019">
    <property type="protein sequence ID" value="MFD0868611.1"/>
    <property type="molecule type" value="Genomic_DNA"/>
</dbReference>
<gene>
    <name evidence="2" type="ORF">ACFQ03_05575</name>
</gene>
<evidence type="ECO:0000313" key="3">
    <source>
        <dbReference type="Proteomes" id="UP001597120"/>
    </source>
</evidence>
<organism evidence="2 3">
    <name type="scientific">Paenibacillus residui</name>
    <dbReference type="NCBI Taxonomy" id="629724"/>
    <lineage>
        <taxon>Bacteria</taxon>
        <taxon>Bacillati</taxon>
        <taxon>Bacillota</taxon>
        <taxon>Bacilli</taxon>
        <taxon>Bacillales</taxon>
        <taxon>Paenibacillaceae</taxon>
        <taxon>Paenibacillus</taxon>
    </lineage>
</organism>
<comment type="caution">
    <text evidence="2">The sequence shown here is derived from an EMBL/GenBank/DDBJ whole genome shotgun (WGS) entry which is preliminary data.</text>
</comment>
<keyword evidence="3" id="KW-1185">Reference proteome</keyword>
<feature type="domain" description="Spore germination protein N-terminal" evidence="1">
    <location>
        <begin position="28"/>
        <end position="173"/>
    </location>
</feature>
<evidence type="ECO:0000259" key="1">
    <source>
        <dbReference type="Pfam" id="PF25198"/>
    </source>
</evidence>
<dbReference type="PROSITE" id="PS51257">
    <property type="entry name" value="PROKAR_LIPOPROTEIN"/>
    <property type="match status" value="1"/>
</dbReference>
<name>A0ABW3D7X8_9BACL</name>
<dbReference type="Pfam" id="PF25198">
    <property type="entry name" value="Spore_GerAC_N"/>
    <property type="match status" value="1"/>
</dbReference>
<dbReference type="PANTHER" id="PTHR35789:SF1">
    <property type="entry name" value="SPORE GERMINATION PROTEIN B3"/>
    <property type="match status" value="1"/>
</dbReference>
<dbReference type="InterPro" id="IPR008844">
    <property type="entry name" value="Spore_GerAC-like"/>
</dbReference>
<accession>A0ABW3D7X8</accession>
<dbReference type="PANTHER" id="PTHR35789">
    <property type="entry name" value="SPORE GERMINATION PROTEIN B3"/>
    <property type="match status" value="1"/>
</dbReference>
<sequence>MNRLLSRTIRLSSVLSVCMLLTTGCWSRIEINDRAFVTSMYVDDAGNGQVRVSLGFPLPNRLVQGQSGGVSNDGNPYTHMTKEGKTIAEAIRKIQNDLSREINWGSNRIIVVSSQYAKQGMQPLMEYLGRLPHIQLKTYLFVAKEEAEKIPRMSAVFERFPSEVLREFARRRMTLNALFEI</sequence>
<evidence type="ECO:0000313" key="2">
    <source>
        <dbReference type="EMBL" id="MFD0868611.1"/>
    </source>
</evidence>
<dbReference type="Proteomes" id="UP001597120">
    <property type="component" value="Unassembled WGS sequence"/>
</dbReference>
<reference evidence="3" key="1">
    <citation type="journal article" date="2019" name="Int. J. Syst. Evol. Microbiol.">
        <title>The Global Catalogue of Microorganisms (GCM) 10K type strain sequencing project: providing services to taxonomists for standard genome sequencing and annotation.</title>
        <authorList>
            <consortium name="The Broad Institute Genomics Platform"/>
            <consortium name="The Broad Institute Genome Sequencing Center for Infectious Disease"/>
            <person name="Wu L."/>
            <person name="Ma J."/>
        </authorList>
    </citation>
    <scope>NUCLEOTIDE SEQUENCE [LARGE SCALE GENOMIC DNA]</scope>
    <source>
        <strain evidence="3">CCUG 57263</strain>
    </source>
</reference>
<dbReference type="RefSeq" id="WP_144934455.1">
    <property type="nucleotide sequence ID" value="NZ_JBHTIU010000019.1"/>
</dbReference>